<dbReference type="Gene3D" id="2.20.200.10">
    <property type="entry name" value="Outer membrane efflux proteins (OEP)"/>
    <property type="match status" value="1"/>
</dbReference>
<dbReference type="PANTHER" id="PTHR30203">
    <property type="entry name" value="OUTER MEMBRANE CATION EFFLUX PROTEIN"/>
    <property type="match status" value="1"/>
</dbReference>
<keyword evidence="2" id="KW-0812">Transmembrane</keyword>
<reference evidence="5" key="1">
    <citation type="submission" date="2016-11" db="EMBL/GenBank/DDBJ databases">
        <authorList>
            <person name="Varghese N."/>
            <person name="Submissions S."/>
        </authorList>
    </citation>
    <scope>NUCLEOTIDE SEQUENCE [LARGE SCALE GENOMIC DNA]</scope>
    <source>
        <strain evidence="5">DSM 16990</strain>
    </source>
</reference>
<keyword evidence="2" id="KW-0472">Membrane</keyword>
<evidence type="ECO:0000313" key="4">
    <source>
        <dbReference type="EMBL" id="SHE59285.1"/>
    </source>
</evidence>
<feature type="coiled-coil region" evidence="3">
    <location>
        <begin position="382"/>
        <end position="416"/>
    </location>
</feature>
<name>A0A1M4URH4_9SPHI</name>
<proteinExistence type="inferred from homology"/>
<dbReference type="EMBL" id="FQUQ01000001">
    <property type="protein sequence ID" value="SHE59285.1"/>
    <property type="molecule type" value="Genomic_DNA"/>
</dbReference>
<dbReference type="Pfam" id="PF02321">
    <property type="entry name" value="OEP"/>
    <property type="match status" value="2"/>
</dbReference>
<evidence type="ECO:0000256" key="3">
    <source>
        <dbReference type="SAM" id="Coils"/>
    </source>
</evidence>
<keyword evidence="2" id="KW-0564">Palmitate</keyword>
<protein>
    <submittedName>
        <fullName evidence="4">Efflux transporter, outer membrane factor (OMF) lipoprotein, NodT family</fullName>
    </submittedName>
</protein>
<dbReference type="RefSeq" id="WP_200800877.1">
    <property type="nucleotide sequence ID" value="NZ_FQUQ01000001.1"/>
</dbReference>
<dbReference type="AlphaFoldDB" id="A0A1M4URH4"/>
<dbReference type="InterPro" id="IPR010131">
    <property type="entry name" value="MdtP/NodT-like"/>
</dbReference>
<evidence type="ECO:0000256" key="1">
    <source>
        <dbReference type="ARBA" id="ARBA00007613"/>
    </source>
</evidence>
<keyword evidence="2 4" id="KW-0449">Lipoprotein</keyword>
<dbReference type="GO" id="GO:0005886">
    <property type="term" value="C:plasma membrane"/>
    <property type="evidence" value="ECO:0007669"/>
    <property type="project" value="UniProtKB-SubCell"/>
</dbReference>
<keyword evidence="5" id="KW-1185">Reference proteome</keyword>
<keyword evidence="2" id="KW-1134">Transmembrane beta strand</keyword>
<dbReference type="NCBIfam" id="TIGR01845">
    <property type="entry name" value="outer_NodT"/>
    <property type="match status" value="1"/>
</dbReference>
<organism evidence="4 5">
    <name type="scientific">Pedobacter caeni</name>
    <dbReference type="NCBI Taxonomy" id="288992"/>
    <lineage>
        <taxon>Bacteria</taxon>
        <taxon>Pseudomonadati</taxon>
        <taxon>Bacteroidota</taxon>
        <taxon>Sphingobacteriia</taxon>
        <taxon>Sphingobacteriales</taxon>
        <taxon>Sphingobacteriaceae</taxon>
        <taxon>Pedobacter</taxon>
    </lineage>
</organism>
<dbReference type="SUPFAM" id="SSF56954">
    <property type="entry name" value="Outer membrane efflux proteins (OEP)"/>
    <property type="match status" value="1"/>
</dbReference>
<dbReference type="Proteomes" id="UP000184287">
    <property type="component" value="Unassembled WGS sequence"/>
</dbReference>
<dbReference type="Gene3D" id="1.20.1600.10">
    <property type="entry name" value="Outer membrane efflux proteins (OEP)"/>
    <property type="match status" value="1"/>
</dbReference>
<dbReference type="InterPro" id="IPR003423">
    <property type="entry name" value="OMP_efflux"/>
</dbReference>
<comment type="subcellular location">
    <subcellularLocation>
        <location evidence="2">Cell membrane</location>
        <topology evidence="2">Lipid-anchor</topology>
    </subcellularLocation>
</comment>
<dbReference type="GO" id="GO:0015562">
    <property type="term" value="F:efflux transmembrane transporter activity"/>
    <property type="evidence" value="ECO:0007669"/>
    <property type="project" value="InterPro"/>
</dbReference>
<sequence length="471" mass="52304">MIKINISMLALLPVLMLGCKVSKEHQKPSLPINAQFRYAALNTDTISVAELRWEEFYTDVTLRKLIDTALIRNYDMQIALKQLESAGLLFKQVKWNHIPELALQIAANSNRPSDNSTTGMNIRQFRSGSNHIEDYSASLQLSWEADIWAKIRNQNKAALATYLRTDEARKLLQTELIAQISQGYYHLLMLDAQLEIAQKNVALNDRTLSMVRLQYDAGQVTALAVQQVAAQKQAAAQLLPQFEQRIILQENALKILTGQLPNRIERKDRLSGISITANYATGMPAAIVGRRPDVRSAELALTISNANVGIAKANLYPALRITAGGGLNAFRAADWFNVPASLFGIVAGSIAQPILNSKRLRTQYEIRKIEREQNVMAFRKSVLNAMGEVSDALSNIEKLKDQHRIAADRVMTLQNATANASLLFKNGMANYLEVITAQGNVLQGELELASLKRAELHAVSDLYRSLGGGWK</sequence>
<comment type="similarity">
    <text evidence="1 2">Belongs to the outer membrane factor (OMF) (TC 1.B.17) family.</text>
</comment>
<evidence type="ECO:0000256" key="2">
    <source>
        <dbReference type="RuleBase" id="RU362097"/>
    </source>
</evidence>
<dbReference type="PROSITE" id="PS51257">
    <property type="entry name" value="PROKAR_LIPOPROTEIN"/>
    <property type="match status" value="1"/>
</dbReference>
<accession>A0A1M4URH4</accession>
<gene>
    <name evidence="4" type="ORF">SAMN04488522_101658</name>
</gene>
<dbReference type="PANTHER" id="PTHR30203:SF33">
    <property type="entry name" value="BLR4455 PROTEIN"/>
    <property type="match status" value="1"/>
</dbReference>
<keyword evidence="3" id="KW-0175">Coiled coil</keyword>
<evidence type="ECO:0000313" key="5">
    <source>
        <dbReference type="Proteomes" id="UP000184287"/>
    </source>
</evidence>
<dbReference type="STRING" id="288992.SAMN04488522_101658"/>